<comment type="caution">
    <text evidence="1">The sequence shown here is derived from an EMBL/GenBank/DDBJ whole genome shotgun (WGS) entry which is preliminary data.</text>
</comment>
<dbReference type="EMBL" id="MU393461">
    <property type="protein sequence ID" value="KAI4866255.1"/>
    <property type="molecule type" value="Genomic_DNA"/>
</dbReference>
<reference evidence="1 2" key="1">
    <citation type="journal article" date="2022" name="New Phytol.">
        <title>Ecological generalism drives hyperdiversity of secondary metabolite gene clusters in xylarialean endophytes.</title>
        <authorList>
            <person name="Franco M.E.E."/>
            <person name="Wisecaver J.H."/>
            <person name="Arnold A.E."/>
            <person name="Ju Y.M."/>
            <person name="Slot J.C."/>
            <person name="Ahrendt S."/>
            <person name="Moore L.P."/>
            <person name="Eastman K.E."/>
            <person name="Scott K."/>
            <person name="Konkel Z."/>
            <person name="Mondo S.J."/>
            <person name="Kuo A."/>
            <person name="Hayes R.D."/>
            <person name="Haridas S."/>
            <person name="Andreopoulos B."/>
            <person name="Riley R."/>
            <person name="LaButti K."/>
            <person name="Pangilinan J."/>
            <person name="Lipzen A."/>
            <person name="Amirebrahimi M."/>
            <person name="Yan J."/>
            <person name="Adam C."/>
            <person name="Keymanesh K."/>
            <person name="Ng V."/>
            <person name="Louie K."/>
            <person name="Northen T."/>
            <person name="Drula E."/>
            <person name="Henrissat B."/>
            <person name="Hsieh H.M."/>
            <person name="Youens-Clark K."/>
            <person name="Lutzoni F."/>
            <person name="Miadlikowska J."/>
            <person name="Eastwood D.C."/>
            <person name="Hamelin R.C."/>
            <person name="Grigoriev I.V."/>
            <person name="U'Ren J.M."/>
        </authorList>
    </citation>
    <scope>NUCLEOTIDE SEQUENCE [LARGE SCALE GENOMIC DNA]</scope>
    <source>
        <strain evidence="1 2">CBS 119005</strain>
    </source>
</reference>
<evidence type="ECO:0000313" key="2">
    <source>
        <dbReference type="Proteomes" id="UP001497700"/>
    </source>
</evidence>
<sequence length="246" mass="28076">MRGTFRLFAAVKPARYLVAGSPTGLTGLYTHSSPRSTLLYLYSRTLEKLQAFPESSLYRQSIEALTQHRLRIVESASPPGYEEWAAKARAIARENPRHFNVTTSASSARPAERAAVLQVESGGRLFVHRSDPNPDDVRVEEWDGERDEGPNAEGLRGEEDRREHGLLFDRPPTSSPEKKIEWEREPQLTADQIEEIENKIGGGLIEEVVQRAESELRLVDVMYESKVWEDLEEKPTEGQWTYFERH</sequence>
<accession>A0ACB9Z5I4</accession>
<evidence type="ECO:0000313" key="1">
    <source>
        <dbReference type="EMBL" id="KAI4866255.1"/>
    </source>
</evidence>
<proteinExistence type="predicted"/>
<gene>
    <name evidence="1" type="ORF">F4820DRAFT_263442</name>
</gene>
<organism evidence="1 2">
    <name type="scientific">Hypoxylon rubiginosum</name>
    <dbReference type="NCBI Taxonomy" id="110542"/>
    <lineage>
        <taxon>Eukaryota</taxon>
        <taxon>Fungi</taxon>
        <taxon>Dikarya</taxon>
        <taxon>Ascomycota</taxon>
        <taxon>Pezizomycotina</taxon>
        <taxon>Sordariomycetes</taxon>
        <taxon>Xylariomycetidae</taxon>
        <taxon>Xylariales</taxon>
        <taxon>Hypoxylaceae</taxon>
        <taxon>Hypoxylon</taxon>
    </lineage>
</organism>
<protein>
    <submittedName>
        <fullName evidence="1">ETC complex I subunit conserved region-domain-containing protein</fullName>
    </submittedName>
</protein>
<dbReference type="Proteomes" id="UP001497700">
    <property type="component" value="Unassembled WGS sequence"/>
</dbReference>
<name>A0ACB9Z5I4_9PEZI</name>
<keyword evidence="2" id="KW-1185">Reference proteome</keyword>